<dbReference type="EMBL" id="JAJFAZ020000007">
    <property type="protein sequence ID" value="KAI5316786.1"/>
    <property type="molecule type" value="Genomic_DNA"/>
</dbReference>
<name>A0AAD4V3F3_PRUDU</name>
<organism evidence="1 2">
    <name type="scientific">Prunus dulcis</name>
    <name type="common">Almond</name>
    <name type="synonym">Amygdalus dulcis</name>
    <dbReference type="NCBI Taxonomy" id="3755"/>
    <lineage>
        <taxon>Eukaryota</taxon>
        <taxon>Viridiplantae</taxon>
        <taxon>Streptophyta</taxon>
        <taxon>Embryophyta</taxon>
        <taxon>Tracheophyta</taxon>
        <taxon>Spermatophyta</taxon>
        <taxon>Magnoliopsida</taxon>
        <taxon>eudicotyledons</taxon>
        <taxon>Gunneridae</taxon>
        <taxon>Pentapetalae</taxon>
        <taxon>rosids</taxon>
        <taxon>fabids</taxon>
        <taxon>Rosales</taxon>
        <taxon>Rosaceae</taxon>
        <taxon>Amygdaloideae</taxon>
        <taxon>Amygdaleae</taxon>
        <taxon>Prunus</taxon>
    </lineage>
</organism>
<gene>
    <name evidence="1" type="ORF">L3X38_036493</name>
</gene>
<sequence length="153" mass="16260">MTKESIKGTTGQSYCCLNHALSVVGSSSFGEDKVTPLMALVLQFSLPKGSPYIGLGRRALCSYFRCGTVGAGREHDTCPRSKVSGSVGFGSPEICEGSPMLRGVKAGTLRFPCLARGDASPSAPGVQRRFVFCTRRAADITIHRATRGQRSDV</sequence>
<protein>
    <submittedName>
        <fullName evidence="1">Uncharacterized protein</fullName>
    </submittedName>
</protein>
<evidence type="ECO:0000313" key="1">
    <source>
        <dbReference type="EMBL" id="KAI5316786.1"/>
    </source>
</evidence>
<accession>A0AAD4V3F3</accession>
<reference evidence="1 2" key="1">
    <citation type="journal article" date="2022" name="G3 (Bethesda)">
        <title>Whole-genome sequence and methylome profiling of the almond [Prunus dulcis (Mill.) D.A. Webb] cultivar 'Nonpareil'.</title>
        <authorList>
            <person name="D'Amico-Willman K.M."/>
            <person name="Ouma W.Z."/>
            <person name="Meulia T."/>
            <person name="Sideli G.M."/>
            <person name="Gradziel T.M."/>
            <person name="Fresnedo-Ramirez J."/>
        </authorList>
    </citation>
    <scope>NUCLEOTIDE SEQUENCE [LARGE SCALE GENOMIC DNA]</scope>
    <source>
        <strain evidence="1">Clone GOH B32 T37-40</strain>
    </source>
</reference>
<comment type="caution">
    <text evidence="1">The sequence shown here is derived from an EMBL/GenBank/DDBJ whole genome shotgun (WGS) entry which is preliminary data.</text>
</comment>
<dbReference type="Proteomes" id="UP001054821">
    <property type="component" value="Chromosome 7"/>
</dbReference>
<evidence type="ECO:0000313" key="2">
    <source>
        <dbReference type="Proteomes" id="UP001054821"/>
    </source>
</evidence>
<dbReference type="AlphaFoldDB" id="A0AAD4V3F3"/>
<proteinExistence type="predicted"/>
<keyword evidence="2" id="KW-1185">Reference proteome</keyword>